<feature type="compositionally biased region" description="Basic and acidic residues" evidence="10">
    <location>
        <begin position="160"/>
        <end position="188"/>
    </location>
</feature>
<comment type="similarity">
    <text evidence="3">Belongs to the FKBP-type PPIase family. Tig subfamily.</text>
</comment>
<evidence type="ECO:0000256" key="6">
    <source>
        <dbReference type="ARBA" id="ARBA00023110"/>
    </source>
</evidence>
<protein>
    <recommendedName>
        <fullName evidence="5">Trigger factor</fullName>
        <ecNumber evidence="4">5.2.1.8</ecNumber>
    </recommendedName>
    <alternativeName>
        <fullName evidence="9">PPIase</fullName>
    </alternativeName>
</protein>
<dbReference type="InterPro" id="IPR008881">
    <property type="entry name" value="Trigger_fac_ribosome-bd_bac"/>
</dbReference>
<comment type="catalytic activity">
    <reaction evidence="1">
        <text>[protein]-peptidylproline (omega=180) = [protein]-peptidylproline (omega=0)</text>
        <dbReference type="Rhea" id="RHEA:16237"/>
        <dbReference type="Rhea" id="RHEA-COMP:10747"/>
        <dbReference type="Rhea" id="RHEA-COMP:10748"/>
        <dbReference type="ChEBI" id="CHEBI:83833"/>
        <dbReference type="ChEBI" id="CHEBI:83834"/>
        <dbReference type="EC" id="5.2.1.8"/>
    </reaction>
</comment>
<dbReference type="InterPro" id="IPR027304">
    <property type="entry name" value="Trigger_fact/SurA_dom_sf"/>
</dbReference>
<organism evidence="13 14">
    <name type="scientific">Candidatus Vogelbacteria bacterium CG10_big_fil_rev_8_21_14_0_10_51_16</name>
    <dbReference type="NCBI Taxonomy" id="1975045"/>
    <lineage>
        <taxon>Bacteria</taxon>
        <taxon>Candidatus Vogeliibacteriota</taxon>
    </lineage>
</organism>
<dbReference type="GO" id="GO:0043022">
    <property type="term" value="F:ribosome binding"/>
    <property type="evidence" value="ECO:0007669"/>
    <property type="project" value="TreeGrafter"/>
</dbReference>
<sequence>MPLPKTTLEKIAGSRIKITGEIDAATFTKYRPKALKQLNETVKLDGFRPGHIPESVLCERVGEMAILEEMANEALGDAYPQIVEAHSLDVVGRPEVQITKVAKDNPLGFVLTVSVLPEVSLGEYKELAREGKKKGEAMSLEVSEKEIESALKELQAMQTAKEEESERNKPDSAEAEKKKTVAKDEEGQKNLPAIDDAFAQSLGQFKDLADLKAKLRENMTQEKKQARAQAVRHGIIEALVSAVAVDIPEVLIENELERMLAETYAEAKRYGIEKEAYLKASKTSEEKLRVEWKENARKRVTAELALREVGIKEKVSVLGEELEAEVAKLLALYPEANKDGASRYLAEQMTKEAVLKKLESF</sequence>
<dbReference type="GO" id="GO:0043335">
    <property type="term" value="P:protein unfolding"/>
    <property type="evidence" value="ECO:0007669"/>
    <property type="project" value="TreeGrafter"/>
</dbReference>
<dbReference type="InterPro" id="IPR037041">
    <property type="entry name" value="Trigger_fac_C_sf"/>
</dbReference>
<feature type="domain" description="Trigger factor C-terminal" evidence="12">
    <location>
        <begin position="208"/>
        <end position="352"/>
    </location>
</feature>
<evidence type="ECO:0000256" key="8">
    <source>
        <dbReference type="ARBA" id="ARBA00023235"/>
    </source>
</evidence>
<dbReference type="AlphaFoldDB" id="A0A2H0RFF7"/>
<dbReference type="Proteomes" id="UP000228767">
    <property type="component" value="Unassembled WGS sequence"/>
</dbReference>
<dbReference type="Pfam" id="PF05698">
    <property type="entry name" value="Trigger_C"/>
    <property type="match status" value="1"/>
</dbReference>
<proteinExistence type="inferred from homology"/>
<dbReference type="EMBL" id="PCYI01000006">
    <property type="protein sequence ID" value="PIR45106.1"/>
    <property type="molecule type" value="Genomic_DNA"/>
</dbReference>
<dbReference type="InterPro" id="IPR005215">
    <property type="entry name" value="Trig_fac"/>
</dbReference>
<keyword evidence="7" id="KW-0143">Chaperone</keyword>
<evidence type="ECO:0000256" key="10">
    <source>
        <dbReference type="SAM" id="MobiDB-lite"/>
    </source>
</evidence>
<dbReference type="PANTHER" id="PTHR30560">
    <property type="entry name" value="TRIGGER FACTOR CHAPERONE AND PEPTIDYL-PROLYL CIS/TRANS ISOMERASE"/>
    <property type="match status" value="1"/>
</dbReference>
<gene>
    <name evidence="13" type="ORF">COV10_01105</name>
</gene>
<evidence type="ECO:0000256" key="9">
    <source>
        <dbReference type="ARBA" id="ARBA00029986"/>
    </source>
</evidence>
<dbReference type="PANTHER" id="PTHR30560:SF3">
    <property type="entry name" value="TRIGGER FACTOR-LIKE PROTEIN TIG, CHLOROPLASTIC"/>
    <property type="match status" value="1"/>
</dbReference>
<evidence type="ECO:0000313" key="13">
    <source>
        <dbReference type="EMBL" id="PIR45106.1"/>
    </source>
</evidence>
<evidence type="ECO:0000259" key="12">
    <source>
        <dbReference type="Pfam" id="PF05698"/>
    </source>
</evidence>
<reference evidence="13 14" key="1">
    <citation type="submission" date="2017-09" db="EMBL/GenBank/DDBJ databases">
        <title>Depth-based differentiation of microbial function through sediment-hosted aquifers and enrichment of novel symbionts in the deep terrestrial subsurface.</title>
        <authorList>
            <person name="Probst A.J."/>
            <person name="Ladd B."/>
            <person name="Jarett J.K."/>
            <person name="Geller-Mcgrath D.E."/>
            <person name="Sieber C.M."/>
            <person name="Emerson J.B."/>
            <person name="Anantharaman K."/>
            <person name="Thomas B.C."/>
            <person name="Malmstrom R."/>
            <person name="Stieglmeier M."/>
            <person name="Klingl A."/>
            <person name="Woyke T."/>
            <person name="Ryan C.M."/>
            <person name="Banfield J.F."/>
        </authorList>
    </citation>
    <scope>NUCLEOTIDE SEQUENCE [LARGE SCALE GENOMIC DNA]</scope>
    <source>
        <strain evidence="13">CG10_big_fil_rev_8_21_14_0_10_51_16</strain>
    </source>
</reference>
<comment type="subcellular location">
    <subcellularLocation>
        <location evidence="2">Cytoplasm</location>
    </subcellularLocation>
</comment>
<evidence type="ECO:0000256" key="2">
    <source>
        <dbReference type="ARBA" id="ARBA00004496"/>
    </source>
</evidence>
<dbReference type="GO" id="GO:0003755">
    <property type="term" value="F:peptidyl-prolyl cis-trans isomerase activity"/>
    <property type="evidence" value="ECO:0007669"/>
    <property type="project" value="UniProtKB-KW"/>
</dbReference>
<dbReference type="SUPFAM" id="SSF102735">
    <property type="entry name" value="Trigger factor ribosome-binding domain"/>
    <property type="match status" value="1"/>
</dbReference>
<dbReference type="InterPro" id="IPR036611">
    <property type="entry name" value="Trigger_fac_ribosome-bd_sf"/>
</dbReference>
<keyword evidence="8" id="KW-0413">Isomerase</keyword>
<dbReference type="SUPFAM" id="SSF109998">
    <property type="entry name" value="Triger factor/SurA peptide-binding domain-like"/>
    <property type="match status" value="1"/>
</dbReference>
<evidence type="ECO:0000256" key="7">
    <source>
        <dbReference type="ARBA" id="ARBA00023186"/>
    </source>
</evidence>
<evidence type="ECO:0000259" key="11">
    <source>
        <dbReference type="Pfam" id="PF05697"/>
    </source>
</evidence>
<dbReference type="GO" id="GO:0051083">
    <property type="term" value="P:'de novo' cotranslational protein folding"/>
    <property type="evidence" value="ECO:0007669"/>
    <property type="project" value="TreeGrafter"/>
</dbReference>
<evidence type="ECO:0000256" key="5">
    <source>
        <dbReference type="ARBA" id="ARBA00016902"/>
    </source>
</evidence>
<dbReference type="GO" id="GO:0015031">
    <property type="term" value="P:protein transport"/>
    <property type="evidence" value="ECO:0007669"/>
    <property type="project" value="InterPro"/>
</dbReference>
<dbReference type="Gene3D" id="3.30.70.1050">
    <property type="entry name" value="Trigger factor ribosome-binding domain"/>
    <property type="match status" value="1"/>
</dbReference>
<comment type="caution">
    <text evidence="13">The sequence shown here is derived from an EMBL/GenBank/DDBJ whole genome shotgun (WGS) entry which is preliminary data.</text>
</comment>
<dbReference type="InterPro" id="IPR008880">
    <property type="entry name" value="Trigger_fac_C"/>
</dbReference>
<evidence type="ECO:0000256" key="4">
    <source>
        <dbReference type="ARBA" id="ARBA00013194"/>
    </source>
</evidence>
<evidence type="ECO:0000256" key="3">
    <source>
        <dbReference type="ARBA" id="ARBA00005464"/>
    </source>
</evidence>
<keyword evidence="6" id="KW-0697">Rotamase</keyword>
<evidence type="ECO:0000256" key="1">
    <source>
        <dbReference type="ARBA" id="ARBA00000971"/>
    </source>
</evidence>
<dbReference type="EC" id="5.2.1.8" evidence="4"/>
<dbReference type="Pfam" id="PF05697">
    <property type="entry name" value="Trigger_N"/>
    <property type="match status" value="1"/>
</dbReference>
<evidence type="ECO:0000313" key="14">
    <source>
        <dbReference type="Proteomes" id="UP000228767"/>
    </source>
</evidence>
<name>A0A2H0RFF7_9BACT</name>
<feature type="region of interest" description="Disordered" evidence="10">
    <location>
        <begin position="154"/>
        <end position="188"/>
    </location>
</feature>
<dbReference type="GO" id="GO:0005737">
    <property type="term" value="C:cytoplasm"/>
    <property type="evidence" value="ECO:0007669"/>
    <property type="project" value="UniProtKB-SubCell"/>
</dbReference>
<dbReference type="GO" id="GO:0044183">
    <property type="term" value="F:protein folding chaperone"/>
    <property type="evidence" value="ECO:0007669"/>
    <property type="project" value="TreeGrafter"/>
</dbReference>
<feature type="domain" description="Trigger factor ribosome-binding bacterial" evidence="11">
    <location>
        <begin position="5"/>
        <end position="154"/>
    </location>
</feature>
<dbReference type="Gene3D" id="1.10.3120.10">
    <property type="entry name" value="Trigger factor, C-terminal domain"/>
    <property type="match status" value="1"/>
</dbReference>
<accession>A0A2H0RFF7</accession>